<accession>A0A9J6PB36</accession>
<evidence type="ECO:0000259" key="1">
    <source>
        <dbReference type="Pfam" id="PF09361"/>
    </source>
</evidence>
<comment type="caution">
    <text evidence="2">The sequence shown here is derived from an EMBL/GenBank/DDBJ whole genome shotgun (WGS) entry which is preliminary data.</text>
</comment>
<organism evidence="2 3">
    <name type="scientific">Futiania mangrovi</name>
    <dbReference type="NCBI Taxonomy" id="2959716"/>
    <lineage>
        <taxon>Bacteria</taxon>
        <taxon>Pseudomonadati</taxon>
        <taxon>Pseudomonadota</taxon>
        <taxon>Alphaproteobacteria</taxon>
        <taxon>Futianiales</taxon>
        <taxon>Futianiaceae</taxon>
        <taxon>Futiania</taxon>
    </lineage>
</organism>
<dbReference type="EMBL" id="JAMZFT010000003">
    <property type="protein sequence ID" value="MCP1337332.1"/>
    <property type="molecule type" value="Genomic_DNA"/>
</dbReference>
<dbReference type="Proteomes" id="UP001055804">
    <property type="component" value="Unassembled WGS sequence"/>
</dbReference>
<evidence type="ECO:0000313" key="2">
    <source>
        <dbReference type="EMBL" id="MCP1337332.1"/>
    </source>
</evidence>
<sequence length="133" mass="14445">MTTRKTTDAKTATADAFKLAQDATEKFNVLGKDMTAAIEEARKASAERAVALSNTALDIAQANLNDGFEAARAAMEAKDVREAFEIQTAYFRTVFDRTAGEGRKLTEMTNDFVRTSAEPFTKLAAELRAKTAA</sequence>
<protein>
    <submittedName>
        <fullName evidence="2">Phasin family protein</fullName>
    </submittedName>
</protein>
<dbReference type="RefSeq" id="WP_269333300.1">
    <property type="nucleotide sequence ID" value="NZ_JAMZFT010000003.1"/>
</dbReference>
<feature type="domain" description="Phasin" evidence="1">
    <location>
        <begin position="25"/>
        <end position="121"/>
    </location>
</feature>
<dbReference type="Pfam" id="PF09361">
    <property type="entry name" value="Phasin_2"/>
    <property type="match status" value="1"/>
</dbReference>
<dbReference type="InterPro" id="IPR018968">
    <property type="entry name" value="Phasin"/>
</dbReference>
<dbReference type="NCBIfam" id="TIGR01841">
    <property type="entry name" value="phasin"/>
    <property type="match status" value="1"/>
</dbReference>
<reference evidence="2" key="1">
    <citation type="submission" date="2022-06" db="EMBL/GenBank/DDBJ databases">
        <title>Isolation and Genomics of Futiania mangrovii gen. nov., sp. nov., a Rare and Metabolically-versatile member in the Class Alphaproteobacteria.</title>
        <authorList>
            <person name="Liu L."/>
            <person name="Huang W.-C."/>
            <person name="Pan J."/>
            <person name="Li J."/>
            <person name="Huang Y."/>
            <person name="Du H."/>
            <person name="Liu Y."/>
            <person name="Li M."/>
        </authorList>
    </citation>
    <scope>NUCLEOTIDE SEQUENCE</scope>
    <source>
        <strain evidence="2">FT118</strain>
    </source>
</reference>
<name>A0A9J6PB36_9PROT</name>
<proteinExistence type="predicted"/>
<dbReference type="InterPro" id="IPR010127">
    <property type="entry name" value="Phasin_subfam-1"/>
</dbReference>
<evidence type="ECO:0000313" key="3">
    <source>
        <dbReference type="Proteomes" id="UP001055804"/>
    </source>
</evidence>
<gene>
    <name evidence="2" type="ORF">NJQ99_12995</name>
</gene>
<keyword evidence="3" id="KW-1185">Reference proteome</keyword>
<dbReference type="AlphaFoldDB" id="A0A9J6PB36"/>